<comment type="caution">
    <text evidence="2">The sequence shown here is derived from an EMBL/GenBank/DDBJ whole genome shotgun (WGS) entry which is preliminary data.</text>
</comment>
<accession>A0ABS2UXS6</accession>
<organism evidence="2 3">
    <name type="scientific">Streptomyces zhihengii</name>
    <dbReference type="NCBI Taxonomy" id="1818004"/>
    <lineage>
        <taxon>Bacteria</taxon>
        <taxon>Bacillati</taxon>
        <taxon>Actinomycetota</taxon>
        <taxon>Actinomycetes</taxon>
        <taxon>Kitasatosporales</taxon>
        <taxon>Streptomycetaceae</taxon>
        <taxon>Streptomyces</taxon>
    </lineage>
</organism>
<keyword evidence="3" id="KW-1185">Reference proteome</keyword>
<evidence type="ECO:0000313" key="2">
    <source>
        <dbReference type="EMBL" id="MBM9621813.1"/>
    </source>
</evidence>
<feature type="compositionally biased region" description="Basic and acidic residues" evidence="1">
    <location>
        <begin position="76"/>
        <end position="108"/>
    </location>
</feature>
<proteinExistence type="predicted"/>
<reference evidence="2 3" key="1">
    <citation type="journal article" date="2016" name="Arch. Microbiol.">
        <title>Streptomyces zhihengii sp. nov., isolated from rhizospheric soil of Psammosilene tunicoides.</title>
        <authorList>
            <person name="Huang M.J."/>
            <person name="Fei J.J."/>
            <person name="Salam N."/>
            <person name="Kim C.J."/>
            <person name="Hozzein W.N."/>
            <person name="Xiao M."/>
            <person name="Huang H.Q."/>
            <person name="Li W.J."/>
        </authorList>
    </citation>
    <scope>NUCLEOTIDE SEQUENCE [LARGE SCALE GENOMIC DNA]</scope>
    <source>
        <strain evidence="2 3">YIM T102</strain>
    </source>
</reference>
<evidence type="ECO:0000256" key="1">
    <source>
        <dbReference type="SAM" id="MobiDB-lite"/>
    </source>
</evidence>
<evidence type="ECO:0000313" key="3">
    <source>
        <dbReference type="Proteomes" id="UP000664109"/>
    </source>
</evidence>
<dbReference type="EMBL" id="JAFEJA010000001">
    <property type="protein sequence ID" value="MBM9621813.1"/>
    <property type="molecule type" value="Genomic_DNA"/>
</dbReference>
<sequence>MFVYTPAEKRTRRKLVREGSRMALAGLNPEAAKERRIDRIDAAAEERGRRELNALYAVRESDRAAVATAKAQFRTAAREDRATARQRVRDAEQALKRSERAVNKAERQ</sequence>
<name>A0ABS2UXS6_9ACTN</name>
<gene>
    <name evidence="2" type="ORF">JE024_24375</name>
</gene>
<dbReference type="RefSeq" id="WP_205375629.1">
    <property type="nucleotide sequence ID" value="NZ_JAFEJA010000001.1"/>
</dbReference>
<protein>
    <submittedName>
        <fullName evidence="2">Uncharacterized protein</fullName>
    </submittedName>
</protein>
<dbReference type="Proteomes" id="UP000664109">
    <property type="component" value="Unassembled WGS sequence"/>
</dbReference>
<feature type="region of interest" description="Disordered" evidence="1">
    <location>
        <begin position="73"/>
        <end position="108"/>
    </location>
</feature>